<keyword evidence="1" id="KW-0813">Transport</keyword>
<keyword evidence="2" id="KW-0472">Membrane</keyword>
<dbReference type="PANTHER" id="PTHR43849">
    <property type="entry name" value="BLL3936 PROTEIN"/>
    <property type="match status" value="1"/>
</dbReference>
<dbReference type="Pfam" id="PF06808">
    <property type="entry name" value="DctM"/>
    <property type="match status" value="1"/>
</dbReference>
<feature type="transmembrane region" description="Helical" evidence="2">
    <location>
        <begin position="126"/>
        <end position="146"/>
    </location>
</feature>
<evidence type="ECO:0000256" key="1">
    <source>
        <dbReference type="RuleBase" id="RU369079"/>
    </source>
</evidence>
<dbReference type="GO" id="GO:0005886">
    <property type="term" value="C:plasma membrane"/>
    <property type="evidence" value="ECO:0007669"/>
    <property type="project" value="UniProtKB-SubCell"/>
</dbReference>
<feature type="transmembrane region" description="Helical" evidence="2">
    <location>
        <begin position="833"/>
        <end position="849"/>
    </location>
</feature>
<evidence type="ECO:0000256" key="2">
    <source>
        <dbReference type="SAM" id="Phobius"/>
    </source>
</evidence>
<evidence type="ECO:0000259" key="3">
    <source>
        <dbReference type="Pfam" id="PF06808"/>
    </source>
</evidence>
<dbReference type="Proteomes" id="UP000263993">
    <property type="component" value="Unassembled WGS sequence"/>
</dbReference>
<feature type="transmembrane region" description="Helical" evidence="2">
    <location>
        <begin position="652"/>
        <end position="670"/>
    </location>
</feature>
<feature type="transmembrane region" description="Helical" evidence="2">
    <location>
        <begin position="99"/>
        <end position="120"/>
    </location>
</feature>
<feature type="transmembrane region" description="Helical" evidence="2">
    <location>
        <begin position="555"/>
        <end position="587"/>
    </location>
</feature>
<feature type="transmembrane region" description="Helical" evidence="2">
    <location>
        <begin position="520"/>
        <end position="543"/>
    </location>
</feature>
<name>A0A371B9S1_9BRAD</name>
<dbReference type="Pfam" id="PF11874">
    <property type="entry name" value="DUF3394"/>
    <property type="match status" value="1"/>
</dbReference>
<dbReference type="AlphaFoldDB" id="A0A371B9S1"/>
<feature type="transmembrane region" description="Helical" evidence="2">
    <location>
        <begin position="325"/>
        <end position="342"/>
    </location>
</feature>
<evidence type="ECO:0000313" key="4">
    <source>
        <dbReference type="EMBL" id="RDV04328.1"/>
    </source>
</evidence>
<dbReference type="OrthoDB" id="9759894at2"/>
<proteinExistence type="predicted"/>
<dbReference type="EMBL" id="QRGO01000001">
    <property type="protein sequence ID" value="RDV04328.1"/>
    <property type="molecule type" value="Genomic_DNA"/>
</dbReference>
<comment type="function">
    <text evidence="1">Part of the tripartite ATP-independent periplasmic (TRAP) transport system.</text>
</comment>
<feature type="transmembrane region" description="Helical" evidence="2">
    <location>
        <begin position="70"/>
        <end position="87"/>
    </location>
</feature>
<dbReference type="NCBIfam" id="TIGR02123">
    <property type="entry name" value="TRAP_fused"/>
    <property type="match status" value="1"/>
</dbReference>
<accession>A0A371B9S1</accession>
<dbReference type="PANTHER" id="PTHR43849:SF2">
    <property type="entry name" value="BLL3936 PROTEIN"/>
    <property type="match status" value="1"/>
</dbReference>
<keyword evidence="1" id="KW-0997">Cell inner membrane</keyword>
<feature type="transmembrane region" description="Helical" evidence="2">
    <location>
        <begin position="468"/>
        <end position="489"/>
    </location>
</feature>
<sequence>MSDTTQSAATREQLETMVAEADTGGRKTTGFNKKFIFGVALAWALFQLWYASPLPYAFNFGIINDGKARIIHLAFAFMLVFATFPAFKASSRNTIPIGDWILALLSVGATLYLMAFYDAIALRPGLPTTIDIVVSIVGVLCLLEAARRAVGPALAAIAVIMLIYIFTGPWLPGLLAHKGASLSRAASQMWLTSEGIFGVALGVSTSVVFLFVLFGSLLERAGAGNYFIQLAFAMLGTYRGGPAKAGVVASGLTGMISGSSIANTVTTGTFTIPLMKRVGYSAVKAGAIESAAGVNGQIMPPVMGAAAFLIAEYVGITYAEVVKHAFLPAILTYGALFYIVDIEAAKAHMRGLPRASTAPVHHVLLRALMTVCGIVVLSGLIYYGIGWTKTAFGNAATWVLGIALIAAYVGLIRYKAKHPDLPADDLTKAIVKVPDFYTTANTGLHYLLPVIVLIWCLMVEELSPGLSAFWGTALLIFVMLTQRPLLAFFRNEHNYVARLRDGADDLIAAFQGASRNMTSVGIATAAAGIIVGTVSLTGIGLVMTEIVEAVSGGNLFVMLVMTAVICLILGMGMPTTASYVVVATLMAPVLVELASQNDLAVPLVAVHMFVFYFGLMADVTPPVGLAAYAAAAISGADPVKTGVQAFRYEIRTALLPFIFIFNTQLLLIDIGSWSELVLVVLSATIAMGCFVAATQGWMLTKSRWYETVALFLICFTLFRPGFWLDQIIDPYVTRPAADLVRVANDAPPGTTIRFRVKSQTRAGDEVDKVIRLTLREGATGPERLRAAGLDVMTVGDRTQIGNVRFGSQATKYGLGNGDQILSVLLPAERPSRFWLYIPALVVLAGIVLLQRRRQDALEPATAR</sequence>
<feature type="transmembrane region" description="Helical" evidence="2">
    <location>
        <begin position="676"/>
        <end position="697"/>
    </location>
</feature>
<feature type="transmembrane region" description="Helical" evidence="2">
    <location>
        <begin position="391"/>
        <end position="411"/>
    </location>
</feature>
<dbReference type="InterPro" id="IPR011853">
    <property type="entry name" value="TRAP_DctM-Dct_fused"/>
</dbReference>
<comment type="subcellular location">
    <subcellularLocation>
        <location evidence="1">Cell inner membrane</location>
        <topology evidence="1">Multi-pass membrane protein</topology>
    </subcellularLocation>
</comment>
<feature type="transmembrane region" description="Helical" evidence="2">
    <location>
        <begin position="153"/>
        <end position="175"/>
    </location>
</feature>
<gene>
    <name evidence="4" type="ORF">DXH78_06880</name>
</gene>
<feature type="transmembrane region" description="Helical" evidence="2">
    <location>
        <begin position="35"/>
        <end position="58"/>
    </location>
</feature>
<dbReference type="GO" id="GO:0022857">
    <property type="term" value="F:transmembrane transporter activity"/>
    <property type="evidence" value="ECO:0007669"/>
    <property type="project" value="UniProtKB-UniRule"/>
</dbReference>
<feature type="transmembrane region" description="Helical" evidence="2">
    <location>
        <begin position="704"/>
        <end position="724"/>
    </location>
</feature>
<feature type="domain" description="TRAP C4-dicarboxylate transport system permease DctM subunit" evidence="3">
    <location>
        <begin position="137"/>
        <end position="406"/>
    </location>
</feature>
<organism evidence="4 5">
    <name type="scientific">Undibacter mobilis</name>
    <dbReference type="NCBI Taxonomy" id="2292256"/>
    <lineage>
        <taxon>Bacteria</taxon>
        <taxon>Pseudomonadati</taxon>
        <taxon>Pseudomonadota</taxon>
        <taxon>Alphaproteobacteria</taxon>
        <taxon>Hyphomicrobiales</taxon>
        <taxon>Nitrobacteraceae</taxon>
        <taxon>Undibacter</taxon>
    </lineage>
</organism>
<keyword evidence="1" id="KW-1003">Cell membrane</keyword>
<feature type="transmembrane region" description="Helical" evidence="2">
    <location>
        <begin position="444"/>
        <end position="462"/>
    </location>
</feature>
<feature type="transmembrane region" description="Helical" evidence="2">
    <location>
        <begin position="298"/>
        <end position="319"/>
    </location>
</feature>
<keyword evidence="5" id="KW-1185">Reference proteome</keyword>
<dbReference type="InterPro" id="IPR021814">
    <property type="entry name" value="DUF3394"/>
</dbReference>
<evidence type="ECO:0000313" key="5">
    <source>
        <dbReference type="Proteomes" id="UP000263993"/>
    </source>
</evidence>
<feature type="transmembrane region" description="Helical" evidence="2">
    <location>
        <begin position="195"/>
        <end position="218"/>
    </location>
</feature>
<reference evidence="5" key="1">
    <citation type="submission" date="2018-08" db="EMBL/GenBank/DDBJ databases">
        <authorList>
            <person name="Kim S.-J."/>
            <person name="Jung G.-Y."/>
        </authorList>
    </citation>
    <scope>NUCLEOTIDE SEQUENCE [LARGE SCALE GENOMIC DNA]</scope>
    <source>
        <strain evidence="5">GY_H</strain>
    </source>
</reference>
<dbReference type="RefSeq" id="WP_115516355.1">
    <property type="nucleotide sequence ID" value="NZ_QRGO01000001.1"/>
</dbReference>
<keyword evidence="2" id="KW-1133">Transmembrane helix</keyword>
<keyword evidence="2" id="KW-0812">Transmembrane</keyword>
<dbReference type="InterPro" id="IPR010656">
    <property type="entry name" value="DctM"/>
</dbReference>
<comment type="caution">
    <text evidence="4">The sequence shown here is derived from an EMBL/GenBank/DDBJ whole genome shotgun (WGS) entry which is preliminary data.</text>
</comment>
<feature type="transmembrane region" description="Helical" evidence="2">
    <location>
        <begin position="363"/>
        <end position="385"/>
    </location>
</feature>
<protein>
    <submittedName>
        <fullName evidence="4">DUF3394 domain-containing protein</fullName>
    </submittedName>
</protein>